<accession>A0A4R3M5J8</accession>
<name>A0A4R3M5J8_9HYPH</name>
<dbReference type="NCBIfam" id="NF040576">
    <property type="entry name" value="T2SS_GspM_XpsM"/>
    <property type="match status" value="1"/>
</dbReference>
<protein>
    <submittedName>
        <fullName evidence="1">Type II secretion system (T2SS) protein M subtype b</fullName>
    </submittedName>
</protein>
<dbReference type="EMBL" id="SMAK01000011">
    <property type="protein sequence ID" value="TCT06505.1"/>
    <property type="molecule type" value="Genomic_DNA"/>
</dbReference>
<dbReference type="InterPro" id="IPR034756">
    <property type="entry name" value="T2SSM_b"/>
</dbReference>
<evidence type="ECO:0000313" key="2">
    <source>
        <dbReference type="Proteomes" id="UP000295678"/>
    </source>
</evidence>
<dbReference type="RefSeq" id="WP_132807572.1">
    <property type="nucleotide sequence ID" value="NZ_SMAK01000011.1"/>
</dbReference>
<organism evidence="1 2">
    <name type="scientific">Tepidamorphus gemmatus</name>
    <dbReference type="NCBI Taxonomy" id="747076"/>
    <lineage>
        <taxon>Bacteria</taxon>
        <taxon>Pseudomonadati</taxon>
        <taxon>Pseudomonadota</taxon>
        <taxon>Alphaproteobacteria</taxon>
        <taxon>Hyphomicrobiales</taxon>
        <taxon>Tepidamorphaceae</taxon>
        <taxon>Tepidamorphus</taxon>
    </lineage>
</organism>
<dbReference type="AlphaFoldDB" id="A0A4R3M5J8"/>
<dbReference type="Pfam" id="PF10741">
    <property type="entry name" value="T2SSM_b"/>
    <property type="match status" value="1"/>
</dbReference>
<reference evidence="1 2" key="1">
    <citation type="submission" date="2019-03" db="EMBL/GenBank/DDBJ databases">
        <title>Genomic Encyclopedia of Type Strains, Phase IV (KMG-IV): sequencing the most valuable type-strain genomes for metagenomic binning, comparative biology and taxonomic classification.</title>
        <authorList>
            <person name="Goeker M."/>
        </authorList>
    </citation>
    <scope>NUCLEOTIDE SEQUENCE [LARGE SCALE GENOMIC DNA]</scope>
    <source>
        <strain evidence="1 2">DSM 19345</strain>
    </source>
</reference>
<keyword evidence="2" id="KW-1185">Reference proteome</keyword>
<comment type="caution">
    <text evidence="1">The sequence shown here is derived from an EMBL/GenBank/DDBJ whole genome shotgun (WGS) entry which is preliminary data.</text>
</comment>
<dbReference type="Proteomes" id="UP000295678">
    <property type="component" value="Unassembled WGS sequence"/>
</dbReference>
<proteinExistence type="predicted"/>
<evidence type="ECO:0000313" key="1">
    <source>
        <dbReference type="EMBL" id="TCT06505.1"/>
    </source>
</evidence>
<sequence length="186" mass="19671">MRIDSRQVGAVALAGALVVAAISWLAWGWLARQAVAERIAVQTGQIAHLDRRLASLEADGTPQAGEGAPAAVYFPGATAPIAAAAVQRTVDGIIDAAGGRLIESQLLPIAEADPDGHRIDLRTSFEATIESLQAILFEIETRRPIMLVRSLSVRSFVAAGRNDADVDDPVLQVSLVVAAFWEPGEE</sequence>
<gene>
    <name evidence="1" type="ORF">EDC22_11188</name>
</gene>